<evidence type="ECO:0000313" key="1">
    <source>
        <dbReference type="EMBL" id="KAG0414697.1"/>
    </source>
</evidence>
<evidence type="ECO:0000313" key="2">
    <source>
        <dbReference type="Proteomes" id="UP000805193"/>
    </source>
</evidence>
<comment type="caution">
    <text evidence="1">The sequence shown here is derived from an EMBL/GenBank/DDBJ whole genome shotgun (WGS) entry which is preliminary data.</text>
</comment>
<gene>
    <name evidence="1" type="ORF">HPB47_008144</name>
</gene>
<dbReference type="Proteomes" id="UP000805193">
    <property type="component" value="Unassembled WGS sequence"/>
</dbReference>
<protein>
    <submittedName>
        <fullName evidence="1">Uncharacterized protein</fullName>
    </submittedName>
</protein>
<proteinExistence type="predicted"/>
<sequence length="356" mass="39072">MHGNDISLVCTSNEAVGLGMDLLPHEAGSFCNVWGWLLRLTYACYFGTRVAHYVALAGVNGHKSANLVGVVLLDVAFLLALAVNYKLSSDGHVLRRVVHTFPQPTSANPKTLFARASSVIALLVWGVAIFLAVCLHNTTVAKTNSDRAFAVLAHYVNSILVFGTFCFSMTSFAYAVYCLCFELQKYQKKLRNVFQRIPNATILRMVLHDFEVFRELICSLSTSLRGVVLIWFAAGTLYVLEMAMRWAIGDDGPSLASAVVRTVVVVVLLFLASDLAARLRNRTDDLHQFLKVVALSSTDRDTHDILNSFRVECFPEPLALRLAGTLYLSRLVFYAWGVTAGSVSAGAAAACYFAVR</sequence>
<name>A0AC60P5L6_IXOPE</name>
<organism evidence="1 2">
    <name type="scientific">Ixodes persulcatus</name>
    <name type="common">Taiga tick</name>
    <dbReference type="NCBI Taxonomy" id="34615"/>
    <lineage>
        <taxon>Eukaryota</taxon>
        <taxon>Metazoa</taxon>
        <taxon>Ecdysozoa</taxon>
        <taxon>Arthropoda</taxon>
        <taxon>Chelicerata</taxon>
        <taxon>Arachnida</taxon>
        <taxon>Acari</taxon>
        <taxon>Parasitiformes</taxon>
        <taxon>Ixodida</taxon>
        <taxon>Ixodoidea</taxon>
        <taxon>Ixodidae</taxon>
        <taxon>Ixodinae</taxon>
        <taxon>Ixodes</taxon>
    </lineage>
</organism>
<dbReference type="EMBL" id="JABSTQ010011155">
    <property type="protein sequence ID" value="KAG0414697.1"/>
    <property type="molecule type" value="Genomic_DNA"/>
</dbReference>
<accession>A0AC60P5L6</accession>
<reference evidence="1 2" key="1">
    <citation type="journal article" date="2020" name="Cell">
        <title>Large-Scale Comparative Analyses of Tick Genomes Elucidate Their Genetic Diversity and Vector Capacities.</title>
        <authorList>
            <consortium name="Tick Genome and Microbiome Consortium (TIGMIC)"/>
            <person name="Jia N."/>
            <person name="Wang J."/>
            <person name="Shi W."/>
            <person name="Du L."/>
            <person name="Sun Y."/>
            <person name="Zhan W."/>
            <person name="Jiang J.F."/>
            <person name="Wang Q."/>
            <person name="Zhang B."/>
            <person name="Ji P."/>
            <person name="Bell-Sakyi L."/>
            <person name="Cui X.M."/>
            <person name="Yuan T.T."/>
            <person name="Jiang B.G."/>
            <person name="Yang W.F."/>
            <person name="Lam T.T."/>
            <person name="Chang Q.C."/>
            <person name="Ding S.J."/>
            <person name="Wang X.J."/>
            <person name="Zhu J.G."/>
            <person name="Ruan X.D."/>
            <person name="Zhao L."/>
            <person name="Wei J.T."/>
            <person name="Ye R.Z."/>
            <person name="Que T.C."/>
            <person name="Du C.H."/>
            <person name="Zhou Y.H."/>
            <person name="Cheng J.X."/>
            <person name="Dai P.F."/>
            <person name="Guo W.B."/>
            <person name="Han X.H."/>
            <person name="Huang E.J."/>
            <person name="Li L.F."/>
            <person name="Wei W."/>
            <person name="Gao Y.C."/>
            <person name="Liu J.Z."/>
            <person name="Shao H.Z."/>
            <person name="Wang X."/>
            <person name="Wang C.C."/>
            <person name="Yang T.C."/>
            <person name="Huo Q.B."/>
            <person name="Li W."/>
            <person name="Chen H.Y."/>
            <person name="Chen S.E."/>
            <person name="Zhou L.G."/>
            <person name="Ni X.B."/>
            <person name="Tian J.H."/>
            <person name="Sheng Y."/>
            <person name="Liu T."/>
            <person name="Pan Y.S."/>
            <person name="Xia L.Y."/>
            <person name="Li J."/>
            <person name="Zhao F."/>
            <person name="Cao W.C."/>
        </authorList>
    </citation>
    <scope>NUCLEOTIDE SEQUENCE [LARGE SCALE GENOMIC DNA]</scope>
    <source>
        <strain evidence="1">Iper-2018</strain>
    </source>
</reference>
<keyword evidence="2" id="KW-1185">Reference proteome</keyword>